<dbReference type="Proteomes" id="UP000095209">
    <property type="component" value="Unassembled WGS sequence"/>
</dbReference>
<keyword evidence="3" id="KW-1185">Reference proteome</keyword>
<dbReference type="Pfam" id="PF13039">
    <property type="entry name" value="DUF3900"/>
    <property type="match status" value="1"/>
</dbReference>
<reference evidence="2 3" key="1">
    <citation type="submission" date="2016-08" db="EMBL/GenBank/DDBJ databases">
        <title>Genome of Bacillus solimangrovi GH2-4.</title>
        <authorList>
            <person name="Lim S."/>
            <person name="Kim B.-C."/>
        </authorList>
    </citation>
    <scope>NUCLEOTIDE SEQUENCE [LARGE SCALE GENOMIC DNA]</scope>
    <source>
        <strain evidence="2 3">GH2-4</strain>
    </source>
</reference>
<name>A0A1E5LF20_9BACI</name>
<dbReference type="Pfam" id="PF13037">
    <property type="entry name" value="DUF3898"/>
    <property type="match status" value="1"/>
</dbReference>
<dbReference type="AlphaFoldDB" id="A0A1E5LF20"/>
<protein>
    <recommendedName>
        <fullName evidence="1">DUF3898 domain-containing protein</fullName>
    </recommendedName>
</protein>
<comment type="caution">
    <text evidence="2">The sequence shown here is derived from an EMBL/GenBank/DDBJ whole genome shotgun (WGS) entry which is preliminary data.</text>
</comment>
<feature type="domain" description="DUF3898" evidence="1">
    <location>
        <begin position="261"/>
        <end position="350"/>
    </location>
</feature>
<organism evidence="2 3">
    <name type="scientific">Bacillus solimangrovi</name>
    <dbReference type="NCBI Taxonomy" id="1305675"/>
    <lineage>
        <taxon>Bacteria</taxon>
        <taxon>Bacillati</taxon>
        <taxon>Bacillota</taxon>
        <taxon>Bacilli</taxon>
        <taxon>Bacillales</taxon>
        <taxon>Bacillaceae</taxon>
        <taxon>Bacillus</taxon>
    </lineage>
</organism>
<dbReference type="InterPro" id="IPR025012">
    <property type="entry name" value="DUF3898"/>
</dbReference>
<dbReference type="EMBL" id="MJEH01000022">
    <property type="protein sequence ID" value="OEH92670.1"/>
    <property type="molecule type" value="Genomic_DNA"/>
</dbReference>
<proteinExistence type="predicted"/>
<dbReference type="RefSeq" id="WP_069717111.1">
    <property type="nucleotide sequence ID" value="NZ_MJEH01000022.1"/>
</dbReference>
<gene>
    <name evidence="2" type="ORF">BFG57_01300</name>
</gene>
<dbReference type="InterPro" id="IPR025006">
    <property type="entry name" value="DUF3900"/>
</dbReference>
<sequence>MDFEIEYLSFFVVEVNKNKEQTDKSYKHFQTLNSETYENSALKGFLDGELMKISKRKVERHPKSTQAPTKIGRFIIEPGYGYDSNPNFNLFNRLRKVTDEPSFQDASNEFVRAYVETSAVRGGALITARAKLSKYFDEPFVFLLKCDFEPKVASITDENSLIHHVEMAITTKNMKSIQYPYMPEEGIIEEGELKIHQSSHANYFEDFLKFVQYEDAMPDIMKNQVMEMVQQHIEQTYEPESQERLSFQNEIEVWEASAEREIREHLTPDQVTEATSQIIEHSPEVDLKMKIDHISIKGLLSDFAEQIHVAKVNDRYVVLIEGDSISFDKQGFSPVEFLRPDELHEVVEKVIKKNQY</sequence>
<evidence type="ECO:0000313" key="2">
    <source>
        <dbReference type="EMBL" id="OEH92670.1"/>
    </source>
</evidence>
<dbReference type="OrthoDB" id="2974172at2"/>
<evidence type="ECO:0000259" key="1">
    <source>
        <dbReference type="Pfam" id="PF13037"/>
    </source>
</evidence>
<evidence type="ECO:0000313" key="3">
    <source>
        <dbReference type="Proteomes" id="UP000095209"/>
    </source>
</evidence>
<accession>A0A1E5LF20</accession>